<dbReference type="AlphaFoldDB" id="Q2S9A6"/>
<dbReference type="STRING" id="349521.HCH_06120"/>
<evidence type="ECO:0000313" key="2">
    <source>
        <dbReference type="Proteomes" id="UP000000238"/>
    </source>
</evidence>
<keyword evidence="2" id="KW-1185">Reference proteome</keyword>
<dbReference type="RefSeq" id="WP_011399826.1">
    <property type="nucleotide sequence ID" value="NC_007645.1"/>
</dbReference>
<dbReference type="KEGG" id="hch:HCH_06120"/>
<organism evidence="1 2">
    <name type="scientific">Hahella chejuensis (strain KCTC 2396)</name>
    <dbReference type="NCBI Taxonomy" id="349521"/>
    <lineage>
        <taxon>Bacteria</taxon>
        <taxon>Pseudomonadati</taxon>
        <taxon>Pseudomonadota</taxon>
        <taxon>Gammaproteobacteria</taxon>
        <taxon>Oceanospirillales</taxon>
        <taxon>Hahellaceae</taxon>
        <taxon>Hahella</taxon>
    </lineage>
</organism>
<dbReference type="eggNOG" id="ENOG5033VER">
    <property type="taxonomic scope" value="Bacteria"/>
</dbReference>
<reference evidence="1 2" key="1">
    <citation type="journal article" date="2005" name="Nucleic Acids Res.">
        <title>Genomic blueprint of Hahella chejuensis, a marine microbe producing an algicidal agent.</title>
        <authorList>
            <person name="Jeong H."/>
            <person name="Yim J.H."/>
            <person name="Lee C."/>
            <person name="Choi S.-H."/>
            <person name="Park Y.K."/>
            <person name="Yoon S.H."/>
            <person name="Hur C.-G."/>
            <person name="Kang H.-Y."/>
            <person name="Kim D."/>
            <person name="Lee H.H."/>
            <person name="Park K.H."/>
            <person name="Park S.-H."/>
            <person name="Park H.-S."/>
            <person name="Lee H.K."/>
            <person name="Oh T.K."/>
            <person name="Kim J.F."/>
        </authorList>
    </citation>
    <scope>NUCLEOTIDE SEQUENCE [LARGE SCALE GENOMIC DNA]</scope>
    <source>
        <strain evidence="1 2">KCTC 2396</strain>
    </source>
</reference>
<name>Q2S9A6_HAHCH</name>
<sequence length="193" mass="20558">MAFSKLEQNILKAKGLSEDNIQALVDAGIESKQDFQTVGDAGTLAALSGLEQSVAAEVMVWAIGPQAASTTSSSSTSSASVLNPSVVVESADIVKCAHCQHRQPKDYKSGDLCVSCGRQVERFATCHWCAASGPGNFCRSCGAEFVPVADFEIAVLLKREGVAKDQIAQRVRDLSADEKDTLWGRIRSLRGHS</sequence>
<proteinExistence type="predicted"/>
<dbReference type="HOGENOM" id="CLU_1433105_0_0_6"/>
<protein>
    <submittedName>
        <fullName evidence="1">Uncharacterized protein</fullName>
    </submittedName>
</protein>
<dbReference type="Proteomes" id="UP000000238">
    <property type="component" value="Chromosome"/>
</dbReference>
<gene>
    <name evidence="1" type="ordered locus">HCH_06120</name>
</gene>
<evidence type="ECO:0000313" key="1">
    <source>
        <dbReference type="EMBL" id="ABC32768.1"/>
    </source>
</evidence>
<dbReference type="OrthoDB" id="880561at2"/>
<dbReference type="EMBL" id="CP000155">
    <property type="protein sequence ID" value="ABC32768.1"/>
    <property type="molecule type" value="Genomic_DNA"/>
</dbReference>
<accession>Q2S9A6</accession>